<protein>
    <submittedName>
        <fullName evidence="2">Salicylate esterase</fullName>
    </submittedName>
</protein>
<feature type="domain" description="AB hydrolase-1" evidence="1">
    <location>
        <begin position="2"/>
        <end position="213"/>
    </location>
</feature>
<dbReference type="Gene3D" id="3.40.50.1820">
    <property type="entry name" value="alpha/beta hydrolase"/>
    <property type="match status" value="1"/>
</dbReference>
<proteinExistence type="predicted"/>
<accession>A0A402CMD6</accession>
<gene>
    <name evidence="2" type="ORF">Rhow_000260</name>
</gene>
<evidence type="ECO:0000259" key="1">
    <source>
        <dbReference type="Pfam" id="PF12697"/>
    </source>
</evidence>
<dbReference type="Pfam" id="PF12697">
    <property type="entry name" value="Abhydrolase_6"/>
    <property type="match status" value="1"/>
</dbReference>
<reference evidence="2 3" key="1">
    <citation type="submission" date="2018-11" db="EMBL/GenBank/DDBJ databases">
        <title>Microbial catabolism of amino acid.</title>
        <authorList>
            <person name="Hibi M."/>
            <person name="Ogawa J."/>
        </authorList>
    </citation>
    <scope>NUCLEOTIDE SEQUENCE [LARGE SCALE GENOMIC DNA]</scope>
    <source>
        <strain evidence="2 3">C31-06</strain>
    </source>
</reference>
<dbReference type="GO" id="GO:0003824">
    <property type="term" value="F:catalytic activity"/>
    <property type="evidence" value="ECO:0007669"/>
    <property type="project" value="UniProtKB-ARBA"/>
</dbReference>
<dbReference type="InterPro" id="IPR029058">
    <property type="entry name" value="AB_hydrolase_fold"/>
</dbReference>
<dbReference type="InterPro" id="IPR000073">
    <property type="entry name" value="AB_hydrolase_1"/>
</dbReference>
<dbReference type="EMBL" id="BHYM01000101">
    <property type="protein sequence ID" value="GCE44669.1"/>
    <property type="molecule type" value="Genomic_DNA"/>
</dbReference>
<dbReference type="InterPro" id="IPR052897">
    <property type="entry name" value="Sec-Metab_Biosynth_Hydrolase"/>
</dbReference>
<dbReference type="Proteomes" id="UP000287519">
    <property type="component" value="Unassembled WGS sequence"/>
</dbReference>
<name>A0A402CMD6_RHOWR</name>
<dbReference type="AlphaFoldDB" id="A0A402CMD6"/>
<evidence type="ECO:0000313" key="3">
    <source>
        <dbReference type="Proteomes" id="UP000287519"/>
    </source>
</evidence>
<organism evidence="2 3">
    <name type="scientific">Rhodococcus wratislaviensis</name>
    <name type="common">Tsukamurella wratislaviensis</name>
    <dbReference type="NCBI Taxonomy" id="44752"/>
    <lineage>
        <taxon>Bacteria</taxon>
        <taxon>Bacillati</taxon>
        <taxon>Actinomycetota</taxon>
        <taxon>Actinomycetes</taxon>
        <taxon>Mycobacteriales</taxon>
        <taxon>Nocardiaceae</taxon>
        <taxon>Rhodococcus</taxon>
    </lineage>
</organism>
<dbReference type="PANTHER" id="PTHR37017">
    <property type="entry name" value="AB HYDROLASE-1 DOMAIN-CONTAINING PROTEIN-RELATED"/>
    <property type="match status" value="1"/>
</dbReference>
<dbReference type="PANTHER" id="PTHR37017:SF11">
    <property type="entry name" value="ESTERASE_LIPASE_THIOESTERASE DOMAIN-CONTAINING PROTEIN"/>
    <property type="match status" value="1"/>
</dbReference>
<sequence length="221" mass="23521">MLVHGAWHGGWCWEVVEEKLTERGWTVSSLDLPSVAEKGAPRLGMYDDAEAVRTALESLDGPIIIVAHSYGGVPVSEGAAGAPNVVHLIYLAAFQLDVTESLLALTGGKHPAWANVDEDVVTVSTPREVFFADVEEDVAADAIAKLLPHSLTAQKEKVTAAAWKTIPSTYVVCELDNALPVAAEEAMAARAGHVVRLPTSHSPFLSRPDDVVRIIEAAVGQ</sequence>
<keyword evidence="3" id="KW-1185">Reference proteome</keyword>
<comment type="caution">
    <text evidence="2">The sequence shown here is derived from an EMBL/GenBank/DDBJ whole genome shotgun (WGS) entry which is preliminary data.</text>
</comment>
<evidence type="ECO:0000313" key="2">
    <source>
        <dbReference type="EMBL" id="GCE44669.1"/>
    </source>
</evidence>
<dbReference type="SUPFAM" id="SSF53474">
    <property type="entry name" value="alpha/beta-Hydrolases"/>
    <property type="match status" value="1"/>
</dbReference>